<protein>
    <submittedName>
        <fullName evidence="7">BTB/POZ domain-containing protein</fullName>
    </submittedName>
</protein>
<evidence type="ECO:0000313" key="8">
    <source>
        <dbReference type="Proteomes" id="UP000030645"/>
    </source>
</evidence>
<dbReference type="PANTHER" id="PTHR32370">
    <property type="entry name" value="OS12G0117600 PROTEIN"/>
    <property type="match status" value="1"/>
</dbReference>
<evidence type="ECO:0000313" key="7">
    <source>
        <dbReference type="EMBL" id="EXC16213.1"/>
    </source>
</evidence>
<evidence type="ECO:0000256" key="2">
    <source>
        <dbReference type="ARBA" id="ARBA00022786"/>
    </source>
</evidence>
<feature type="domain" description="BTB" evidence="5">
    <location>
        <begin position="28"/>
        <end position="105"/>
    </location>
</feature>
<dbReference type="PROSITE" id="PS50097">
    <property type="entry name" value="BTB"/>
    <property type="match status" value="1"/>
</dbReference>
<evidence type="ECO:0000256" key="3">
    <source>
        <dbReference type="PROSITE-ProRule" id="PRU00982"/>
    </source>
</evidence>
<feature type="compositionally biased region" description="Basic and acidic residues" evidence="4">
    <location>
        <begin position="634"/>
        <end position="658"/>
    </location>
</feature>
<keyword evidence="2" id="KW-0833">Ubl conjugation pathway</keyword>
<dbReference type="InterPro" id="IPR011333">
    <property type="entry name" value="SKP1/BTB/POZ_sf"/>
</dbReference>
<dbReference type="Proteomes" id="UP000030645">
    <property type="component" value="Unassembled WGS sequence"/>
</dbReference>
<feature type="region of interest" description="Disordered" evidence="4">
    <location>
        <begin position="618"/>
        <end position="658"/>
    </location>
</feature>
<dbReference type="UniPathway" id="UPA00143"/>
<evidence type="ECO:0000256" key="4">
    <source>
        <dbReference type="SAM" id="MobiDB-lite"/>
    </source>
</evidence>
<dbReference type="Gene3D" id="3.30.710.10">
    <property type="entry name" value="Potassium Channel Kv1.1, Chain A"/>
    <property type="match status" value="1"/>
</dbReference>
<dbReference type="Pfam" id="PF00651">
    <property type="entry name" value="BTB"/>
    <property type="match status" value="1"/>
</dbReference>
<sequence length="658" mass="72964">MACLRLGSKSEAFHRDGQTWVCTTELPSDITIEVGDMSFQLHKFPLLSRSGLLEKLIEDSNSDHHDQEASSTPSSFLQLHDLPGGAKAFELVAKFCYGVKTELSSSNTVALRCTSEYLQMTEDFDEGNLISLTEAFLNDIFTNWSDSLKALETCEEVQSFAEDLHIVSRCIDSLATKACSDPSLLINWPAPPDQNDVKTPKTTALWNGILCAHHDNQTKPLIPSGEEWWFDDVSFLSLPLYKRLISAIEVRGVVKPETISASIIHYAKKYLPLMNTQTSLNDFNYVNTGAPISEADQRNLLEGIVGLIPNKKGVTSSKVLLRLLRVAMVLHASPSCRENLEKIIGAQLDQVLLVDLLVPNMVYSVETLYDIDCVQRILDHFMAVEEAMLGDQDQGQVVSSSTSAVAANDTMTPVTMVANLVDGYLAEVAVDVNLKLPKFQALATVIPDYARPVDDGIYKAIDVYLKAHPWLADSEREQLCRLMNCQKLSLEASTHAAQNERLPLRVIVQVVFLEQLRLRASISSWFFVSGNLENSQPALPNGISNLNNNGLIPKGDASQDFQCVNDGDMSLRVSEIEKECSNMRRELQKLAKTKKSSWTLLPKRFGFRKKSQPIISVNGQSKESKVNGRVGVAQDHHDHQSALEGKVENHENGDVVAH</sequence>
<feature type="domain" description="NPH3" evidence="6">
    <location>
        <begin position="227"/>
        <end position="517"/>
    </location>
</feature>
<dbReference type="PROSITE" id="PS51649">
    <property type="entry name" value="NPH3"/>
    <property type="match status" value="1"/>
</dbReference>
<dbReference type="AlphaFoldDB" id="W9S548"/>
<dbReference type="SMART" id="SM00225">
    <property type="entry name" value="BTB"/>
    <property type="match status" value="1"/>
</dbReference>
<evidence type="ECO:0000259" key="6">
    <source>
        <dbReference type="PROSITE" id="PS51649"/>
    </source>
</evidence>
<dbReference type="InterPro" id="IPR043454">
    <property type="entry name" value="NPH3/RPT2-like"/>
</dbReference>
<comment type="similarity">
    <text evidence="3">Belongs to the NPH3 family.</text>
</comment>
<name>W9S548_9ROSA</name>
<dbReference type="eggNOG" id="ENOG502QR2D">
    <property type="taxonomic scope" value="Eukaryota"/>
</dbReference>
<comment type="pathway">
    <text evidence="1">Protein modification; protein ubiquitination.</text>
</comment>
<gene>
    <name evidence="7" type="ORF">L484_024384</name>
</gene>
<accession>W9S548</accession>
<keyword evidence="8" id="KW-1185">Reference proteome</keyword>
<dbReference type="GO" id="GO:0016567">
    <property type="term" value="P:protein ubiquitination"/>
    <property type="evidence" value="ECO:0007669"/>
    <property type="project" value="UniProtKB-UniPathway"/>
</dbReference>
<dbReference type="OrthoDB" id="624345at2759"/>
<dbReference type="KEGG" id="mnt:21407126"/>
<organism evidence="7 8">
    <name type="scientific">Morus notabilis</name>
    <dbReference type="NCBI Taxonomy" id="981085"/>
    <lineage>
        <taxon>Eukaryota</taxon>
        <taxon>Viridiplantae</taxon>
        <taxon>Streptophyta</taxon>
        <taxon>Embryophyta</taxon>
        <taxon>Tracheophyta</taxon>
        <taxon>Spermatophyta</taxon>
        <taxon>Magnoliopsida</taxon>
        <taxon>eudicotyledons</taxon>
        <taxon>Gunneridae</taxon>
        <taxon>Pentapetalae</taxon>
        <taxon>rosids</taxon>
        <taxon>fabids</taxon>
        <taxon>Rosales</taxon>
        <taxon>Moraceae</taxon>
        <taxon>Moreae</taxon>
        <taxon>Morus</taxon>
    </lineage>
</organism>
<proteinExistence type="inferred from homology"/>
<dbReference type="InterPro" id="IPR027356">
    <property type="entry name" value="NPH3_dom"/>
</dbReference>
<reference evidence="8" key="1">
    <citation type="submission" date="2013-01" db="EMBL/GenBank/DDBJ databases">
        <title>Draft Genome Sequence of a Mulberry Tree, Morus notabilis C.K. Schneid.</title>
        <authorList>
            <person name="He N."/>
            <person name="Zhao S."/>
        </authorList>
    </citation>
    <scope>NUCLEOTIDE SEQUENCE</scope>
</reference>
<evidence type="ECO:0000259" key="5">
    <source>
        <dbReference type="PROSITE" id="PS50097"/>
    </source>
</evidence>
<dbReference type="Pfam" id="PF03000">
    <property type="entry name" value="NPH3"/>
    <property type="match status" value="1"/>
</dbReference>
<dbReference type="EMBL" id="KE345789">
    <property type="protein sequence ID" value="EXC16213.1"/>
    <property type="molecule type" value="Genomic_DNA"/>
</dbReference>
<evidence type="ECO:0000256" key="1">
    <source>
        <dbReference type="ARBA" id="ARBA00004906"/>
    </source>
</evidence>
<dbReference type="SUPFAM" id="SSF54695">
    <property type="entry name" value="POZ domain"/>
    <property type="match status" value="1"/>
</dbReference>
<dbReference type="InterPro" id="IPR000210">
    <property type="entry name" value="BTB/POZ_dom"/>
</dbReference>